<dbReference type="AlphaFoldDB" id="A0A1G9AMP6"/>
<proteinExistence type="predicted"/>
<evidence type="ECO:0000259" key="1">
    <source>
        <dbReference type="Pfam" id="PF01370"/>
    </source>
</evidence>
<dbReference type="PANTHER" id="PTHR48079">
    <property type="entry name" value="PROTEIN YEEZ"/>
    <property type="match status" value="1"/>
</dbReference>
<dbReference type="Gene3D" id="3.40.50.720">
    <property type="entry name" value="NAD(P)-binding Rossmann-like Domain"/>
    <property type="match status" value="1"/>
</dbReference>
<evidence type="ECO:0000313" key="3">
    <source>
        <dbReference type="Proteomes" id="UP000199580"/>
    </source>
</evidence>
<dbReference type="GO" id="GO:0005737">
    <property type="term" value="C:cytoplasm"/>
    <property type="evidence" value="ECO:0007669"/>
    <property type="project" value="TreeGrafter"/>
</dbReference>
<dbReference type="STRING" id="1128970.SAMN04487935_2974"/>
<dbReference type="InterPro" id="IPR001509">
    <property type="entry name" value="Epimerase_deHydtase"/>
</dbReference>
<name>A0A1G9AMP6_9FLAO</name>
<keyword evidence="3" id="KW-1185">Reference proteome</keyword>
<accession>A0A1G9AMP6</accession>
<dbReference type="SUPFAM" id="SSF51735">
    <property type="entry name" value="NAD(P)-binding Rossmann-fold domains"/>
    <property type="match status" value="1"/>
</dbReference>
<dbReference type="PANTHER" id="PTHR48079:SF6">
    <property type="entry name" value="NAD(P)-BINDING DOMAIN-CONTAINING PROTEIN-RELATED"/>
    <property type="match status" value="1"/>
</dbReference>
<dbReference type="Proteomes" id="UP000199580">
    <property type="component" value="Unassembled WGS sequence"/>
</dbReference>
<reference evidence="2 3" key="1">
    <citation type="submission" date="2016-10" db="EMBL/GenBank/DDBJ databases">
        <authorList>
            <person name="de Groot N.N."/>
        </authorList>
    </citation>
    <scope>NUCLEOTIDE SEQUENCE [LARGE SCALE GENOMIC DNA]</scope>
    <source>
        <strain evidence="2 3">CGMCC 1.10076</strain>
    </source>
</reference>
<feature type="domain" description="NAD-dependent epimerase/dehydratase" evidence="1">
    <location>
        <begin position="32"/>
        <end position="264"/>
    </location>
</feature>
<dbReference type="EMBL" id="FNEZ01000005">
    <property type="protein sequence ID" value="SDK28649.1"/>
    <property type="molecule type" value="Genomic_DNA"/>
</dbReference>
<dbReference type="GO" id="GO:0004029">
    <property type="term" value="F:aldehyde dehydrogenase (NAD+) activity"/>
    <property type="evidence" value="ECO:0007669"/>
    <property type="project" value="TreeGrafter"/>
</dbReference>
<sequence length="366" mass="41485">MALTFFNQHQKTALKLSNFVTLQLCNYLYQMILVTGATGLIGSHLALHLLESGRKIRAIYRDKNGIERTRSLFKLHEKESLFDSIEWLEADITDVPSLERVFTAVDCVYHCAAFISFDPKDEEKLRKTNIEGTANIVNFCLANSVKKLCYVSSIATLGDLKEHENTIVEETEWNPEKPHSDYAISKYGAEMEIWRGLQEGLEAVVVNPGIILGPSPDITGWKTGSCEIFTKVANGLPFYTKGSTGFVSVNDVVKIMKFLMESDVSGARFILISENLTFEKVLKKIASALKVKIPSIYAKRWMTAMSWRFDWILSVVFQRKRKLSKSMAHTLHSTDLISSQKIKTLMAFEFKPIDKVIEEVAAFYKK</sequence>
<organism evidence="2 3">
    <name type="scientific">Flavobacterium noncentrifugens</name>
    <dbReference type="NCBI Taxonomy" id="1128970"/>
    <lineage>
        <taxon>Bacteria</taxon>
        <taxon>Pseudomonadati</taxon>
        <taxon>Bacteroidota</taxon>
        <taxon>Flavobacteriia</taxon>
        <taxon>Flavobacteriales</taxon>
        <taxon>Flavobacteriaceae</taxon>
        <taxon>Flavobacterium</taxon>
    </lineage>
</organism>
<evidence type="ECO:0000313" key="2">
    <source>
        <dbReference type="EMBL" id="SDK28649.1"/>
    </source>
</evidence>
<dbReference type="InterPro" id="IPR051783">
    <property type="entry name" value="NAD(P)-dependent_oxidoreduct"/>
</dbReference>
<gene>
    <name evidence="2" type="ORF">SAMN04487935_2974</name>
</gene>
<protein>
    <submittedName>
        <fullName evidence="2">Nucleoside-diphosphate-sugar epimerase</fullName>
    </submittedName>
</protein>
<dbReference type="Pfam" id="PF01370">
    <property type="entry name" value="Epimerase"/>
    <property type="match status" value="1"/>
</dbReference>
<dbReference type="InterPro" id="IPR036291">
    <property type="entry name" value="NAD(P)-bd_dom_sf"/>
</dbReference>